<dbReference type="EMBL" id="JANPWB010000011">
    <property type="protein sequence ID" value="KAJ1123543.1"/>
    <property type="molecule type" value="Genomic_DNA"/>
</dbReference>
<reference evidence="2" key="1">
    <citation type="journal article" date="2022" name="bioRxiv">
        <title>Sequencing and chromosome-scale assembly of the giantPleurodeles waltlgenome.</title>
        <authorList>
            <person name="Brown T."/>
            <person name="Elewa A."/>
            <person name="Iarovenko S."/>
            <person name="Subramanian E."/>
            <person name="Araus A.J."/>
            <person name="Petzold A."/>
            <person name="Susuki M."/>
            <person name="Suzuki K.-i.T."/>
            <person name="Hayashi T."/>
            <person name="Toyoda A."/>
            <person name="Oliveira C."/>
            <person name="Osipova E."/>
            <person name="Leigh N.D."/>
            <person name="Simon A."/>
            <person name="Yun M.H."/>
        </authorList>
    </citation>
    <scope>NUCLEOTIDE SEQUENCE</scope>
    <source>
        <strain evidence="2">20211129_DDA</strain>
        <tissue evidence="2">Liver</tissue>
    </source>
</reference>
<feature type="region of interest" description="Disordered" evidence="1">
    <location>
        <begin position="1"/>
        <end position="110"/>
    </location>
</feature>
<proteinExistence type="predicted"/>
<comment type="caution">
    <text evidence="2">The sequence shown here is derived from an EMBL/GenBank/DDBJ whole genome shotgun (WGS) entry which is preliminary data.</text>
</comment>
<feature type="compositionally biased region" description="Low complexity" evidence="1">
    <location>
        <begin position="65"/>
        <end position="77"/>
    </location>
</feature>
<evidence type="ECO:0000256" key="1">
    <source>
        <dbReference type="SAM" id="MobiDB-lite"/>
    </source>
</evidence>
<protein>
    <submittedName>
        <fullName evidence="2">Uncharacterized protein</fullName>
    </submittedName>
</protein>
<gene>
    <name evidence="2" type="ORF">NDU88_002012</name>
</gene>
<organism evidence="2 3">
    <name type="scientific">Pleurodeles waltl</name>
    <name type="common">Iberian ribbed newt</name>
    <dbReference type="NCBI Taxonomy" id="8319"/>
    <lineage>
        <taxon>Eukaryota</taxon>
        <taxon>Metazoa</taxon>
        <taxon>Chordata</taxon>
        <taxon>Craniata</taxon>
        <taxon>Vertebrata</taxon>
        <taxon>Euteleostomi</taxon>
        <taxon>Amphibia</taxon>
        <taxon>Batrachia</taxon>
        <taxon>Caudata</taxon>
        <taxon>Salamandroidea</taxon>
        <taxon>Salamandridae</taxon>
        <taxon>Pleurodelinae</taxon>
        <taxon>Pleurodeles</taxon>
    </lineage>
</organism>
<accession>A0AAV7PAE9</accession>
<sequence>MGERALRPYLHLDSGSSVAPGAGNRPGRRLPPPSLPIDRCRRGRTEPTNITARNNNRRWPEADDAPPSASPLFPLLPGVTGPATRGLTASGAQRTAIPTPPALPAPEKAP</sequence>
<evidence type="ECO:0000313" key="3">
    <source>
        <dbReference type="Proteomes" id="UP001066276"/>
    </source>
</evidence>
<dbReference type="AlphaFoldDB" id="A0AAV7PAE9"/>
<dbReference type="Proteomes" id="UP001066276">
    <property type="component" value="Chromosome 7"/>
</dbReference>
<evidence type="ECO:0000313" key="2">
    <source>
        <dbReference type="EMBL" id="KAJ1123543.1"/>
    </source>
</evidence>
<name>A0AAV7PAE9_PLEWA</name>
<keyword evidence="3" id="KW-1185">Reference proteome</keyword>